<dbReference type="Gene3D" id="2.60.40.10">
    <property type="entry name" value="Immunoglobulins"/>
    <property type="match status" value="1"/>
</dbReference>
<evidence type="ECO:0000256" key="1">
    <source>
        <dbReference type="SAM" id="SignalP"/>
    </source>
</evidence>
<dbReference type="OrthoDB" id="1522602at2"/>
<name>A0A563DGF2_9FLAO</name>
<dbReference type="Pfam" id="PF17116">
    <property type="entry name" value="T9SS_plug_1st"/>
    <property type="match status" value="1"/>
</dbReference>
<sequence length="412" mass="48482">MIKYSIILFLIAQWCFAQNAVEKIYNPSVNGIQIFNYQTNDETPFFKMGDTFQLSFDMLDQNYQTLYYSIKHFDRNWEDDNLFESEYIVGYPMSQIYNYKSSFNTQQNYTHYSIEFPNNDMQPKISGNYLITVYDQNQKPIFSKKIAFYETQVTVGVNYERYISSSNQEYNQRVMAEVLVNNTSNIMVNQFSLTLLQNNNWNTAITNIKPQFTSANTFTFTQLDNTFIGGNQFYSFDTKNISVPGYGVYQVNRQANFYETLLYPVIPYPTDYVYKPDVYGAYYFRRFDLNQERNATYEGDYTPVTFSVNLTNPLENKDLYVVGMFNNYQLTDSNKMEYDEEEGYYAKTILLKQGYYNYTIATVDRNTQKMDLGEIPGSFWQTMNLYQGLAYYTPFGGTYDALIGYGELRMTQ</sequence>
<evidence type="ECO:0000259" key="2">
    <source>
        <dbReference type="Pfam" id="PF17116"/>
    </source>
</evidence>
<keyword evidence="1" id="KW-0732">Signal</keyword>
<gene>
    <name evidence="3" type="ORF">ETU09_03615</name>
</gene>
<evidence type="ECO:0000313" key="3">
    <source>
        <dbReference type="EMBL" id="TWP29318.1"/>
    </source>
</evidence>
<dbReference type="InterPro" id="IPR031345">
    <property type="entry name" value="T9SS_Plug_N"/>
</dbReference>
<protein>
    <submittedName>
        <fullName evidence="3">DUF5103 domain-containing protein</fullName>
    </submittedName>
</protein>
<feature type="chain" id="PRO_5022235209" evidence="1">
    <location>
        <begin position="20"/>
        <end position="412"/>
    </location>
</feature>
<keyword evidence="4" id="KW-1185">Reference proteome</keyword>
<reference evidence="3 4" key="1">
    <citation type="submission" date="2019-02" db="EMBL/GenBank/DDBJ databases">
        <title>Apibacter muscae sp. nov.: a novel member of the house fly microbiota.</title>
        <authorList>
            <person name="Park R."/>
        </authorList>
    </citation>
    <scope>NUCLEOTIDE SEQUENCE [LARGE SCALE GENOMIC DNA]</scope>
    <source>
        <strain evidence="3 4">AL1</strain>
    </source>
</reference>
<dbReference type="Proteomes" id="UP000319499">
    <property type="component" value="Unassembled WGS sequence"/>
</dbReference>
<dbReference type="InterPro" id="IPR013783">
    <property type="entry name" value="Ig-like_fold"/>
</dbReference>
<dbReference type="AlphaFoldDB" id="A0A563DGF2"/>
<organism evidence="3 4">
    <name type="scientific">Apibacter muscae</name>
    <dbReference type="NCBI Taxonomy" id="2509004"/>
    <lineage>
        <taxon>Bacteria</taxon>
        <taxon>Pseudomonadati</taxon>
        <taxon>Bacteroidota</taxon>
        <taxon>Flavobacteriia</taxon>
        <taxon>Flavobacteriales</taxon>
        <taxon>Weeksellaceae</taxon>
        <taxon>Apibacter</taxon>
    </lineage>
</organism>
<dbReference type="EMBL" id="SELH01000015">
    <property type="protein sequence ID" value="TWP29318.1"/>
    <property type="molecule type" value="Genomic_DNA"/>
</dbReference>
<dbReference type="RefSeq" id="WP_146291959.1">
    <property type="nucleotide sequence ID" value="NZ_SELH01000015.1"/>
</dbReference>
<accession>A0A563DGF2</accession>
<feature type="domain" description="Type 9 secretion system plug protein N-terminal" evidence="2">
    <location>
        <begin position="30"/>
        <end position="150"/>
    </location>
</feature>
<comment type="caution">
    <text evidence="3">The sequence shown here is derived from an EMBL/GenBank/DDBJ whole genome shotgun (WGS) entry which is preliminary data.</text>
</comment>
<proteinExistence type="predicted"/>
<feature type="signal peptide" evidence="1">
    <location>
        <begin position="1"/>
        <end position="19"/>
    </location>
</feature>
<evidence type="ECO:0000313" key="4">
    <source>
        <dbReference type="Proteomes" id="UP000319499"/>
    </source>
</evidence>